<dbReference type="EMBL" id="CP016804">
    <property type="protein sequence ID" value="APE96502.1"/>
    <property type="molecule type" value="Genomic_DNA"/>
</dbReference>
<keyword evidence="4" id="KW-1185">Reference proteome</keyword>
<evidence type="ECO:0000313" key="4">
    <source>
        <dbReference type="Proteomes" id="UP000186165"/>
    </source>
</evidence>
<accession>A0A1J1AED2</accession>
<dbReference type="KEGG" id="halh:HTSR_1998"/>
<protein>
    <submittedName>
        <fullName evidence="1">Uncharacterized protein</fullName>
    </submittedName>
</protein>
<dbReference type="Proteomes" id="UP000186165">
    <property type="component" value="Chromosome"/>
</dbReference>
<dbReference type="OrthoDB" id="375881at2157"/>
<dbReference type="STRING" id="1873524.HSR6_2074"/>
<dbReference type="KEGG" id="hhsr:HSR6_2074"/>
<evidence type="ECO:0000313" key="1">
    <source>
        <dbReference type="EMBL" id="AOW81159.1"/>
    </source>
</evidence>
<reference evidence="2" key="3">
    <citation type="journal article" date="2017" name="ISME J.">
        <title>Discovery of anaerobic lithoheterotrophic haloarchaea, ubiquitous in hypersaline habitats.</title>
        <authorList>
            <person name="Sorokin D.Y."/>
            <person name="Messina E."/>
            <person name="Smedile F."/>
            <person name="Roman P."/>
            <person name="Damste J.S.S."/>
            <person name="Ciordia S."/>
            <person name="Mena M.C."/>
            <person name="Ferrer M."/>
            <person name="Golyshin P.N."/>
            <person name="Kublanov I.V."/>
            <person name="Samarov N.I."/>
            <person name="Toshchakov S.V."/>
            <person name="La Cono V."/>
            <person name="Yakimov M.M."/>
        </authorList>
    </citation>
    <scope>NUCLEOTIDE SEQUENCE</scope>
    <source>
        <strain evidence="2">HSR6</strain>
    </source>
</reference>
<dbReference type="GeneID" id="30418607"/>
<accession>A0A1D8S742</accession>
<evidence type="ECO:0000313" key="3">
    <source>
        <dbReference type="Proteomes" id="UP000185608"/>
    </source>
</evidence>
<dbReference type="AlphaFoldDB" id="A0A1D8S742"/>
<dbReference type="EMBL" id="CP016070">
    <property type="protein sequence ID" value="AOW81159.1"/>
    <property type="molecule type" value="Genomic_DNA"/>
</dbReference>
<dbReference type="Proteomes" id="UP000185608">
    <property type="component" value="Chromosome"/>
</dbReference>
<sequence>MAAERHFQLHPEYTDDDGNFFAVDTSGQFYLLSDTAPTDDRVDVSELSDGMRMLAIDDEEVVADLVLSDDLGPDEVPIVDGF</sequence>
<proteinExistence type="predicted"/>
<name>A0A1D8S742_9EURY</name>
<reference evidence="4" key="2">
    <citation type="submission" date="2016-08" db="EMBL/GenBank/DDBJ databases">
        <title>Discovery of first anaerobic lithoheterotrophic haloarchae widely represented in hypersaline habitats.</title>
        <authorList>
            <person name="Sorokin D.Y."/>
            <person name="Kublanov I.V."/>
            <person name="Roman P."/>
            <person name="Sinninghe Damste J.S."/>
            <person name="Golyshin P.N."/>
            <person name="Rojo D."/>
            <person name="Ciordia S."/>
            <person name="Mena Md.C."/>
            <person name="Ferrer M."/>
            <person name="Smedile F."/>
            <person name="Messina E."/>
            <person name="La Cono V."/>
            <person name="Yakimov M.M."/>
        </authorList>
    </citation>
    <scope>NUCLEOTIDE SEQUENCE [LARGE SCALE GENOMIC DNA]</scope>
    <source>
        <strain evidence="4">HSR6</strain>
    </source>
</reference>
<dbReference type="RefSeq" id="WP_070365804.1">
    <property type="nucleotide sequence ID" value="NZ_CP016070.1"/>
</dbReference>
<gene>
    <name evidence="2" type="ORF">HSR6_2074</name>
    <name evidence="1" type="ORF">HTSR_1998</name>
</gene>
<reference evidence="1 3" key="1">
    <citation type="submission" date="2016-06" db="EMBL/GenBank/DDBJ databases">
        <title>Discovery of anaerobic lithoheterotrophic haloarchaeon capable of sulfur respiration by hydrogen and formate.</title>
        <authorList>
            <person name="Sorokin D.Y."/>
            <person name="Kublanov I.V."/>
            <person name="Roman P."/>
            <person name="Sinninghe Damste J.S."/>
            <person name="Golyshin P.N."/>
            <person name="Rojo D."/>
            <person name="Ciordia S."/>
            <person name="Mena Md.C."/>
            <person name="Ferrer M."/>
            <person name="Smedile F."/>
            <person name="Messina E."/>
            <person name="La Cono V."/>
            <person name="Yakimov M.M."/>
        </authorList>
    </citation>
    <scope>NUCLEOTIDE SEQUENCE [LARGE SCALE GENOMIC DNA]</scope>
    <source>
        <strain evidence="1 3">HTSR1</strain>
    </source>
</reference>
<organism evidence="1 3">
    <name type="scientific">Halodesulfurarchaeum formicicum</name>
    <dbReference type="NCBI Taxonomy" id="1873524"/>
    <lineage>
        <taxon>Archaea</taxon>
        <taxon>Methanobacteriati</taxon>
        <taxon>Methanobacteriota</taxon>
        <taxon>Stenosarchaea group</taxon>
        <taxon>Halobacteria</taxon>
        <taxon>Halobacteriales</taxon>
        <taxon>Halobacteriaceae</taxon>
        <taxon>Halodesulfurarchaeum</taxon>
    </lineage>
</organism>
<evidence type="ECO:0000313" key="2">
    <source>
        <dbReference type="EMBL" id="APE96502.1"/>
    </source>
</evidence>